<dbReference type="STRING" id="35570.A0A1I8NXQ3"/>
<dbReference type="Proteomes" id="UP000095300">
    <property type="component" value="Unassembled WGS sequence"/>
</dbReference>
<dbReference type="AlphaFoldDB" id="A0A1I8NXQ3"/>
<name>A0A1I8NXQ3_STOCA</name>
<keyword evidence="2" id="KW-0472">Membrane</keyword>
<evidence type="ECO:0000313" key="4">
    <source>
        <dbReference type="Proteomes" id="UP000095300"/>
    </source>
</evidence>
<reference evidence="3" key="1">
    <citation type="submission" date="2020-05" db="UniProtKB">
        <authorList>
            <consortium name="EnsemblMetazoa"/>
        </authorList>
    </citation>
    <scope>IDENTIFICATION</scope>
    <source>
        <strain evidence="3">USDA</strain>
    </source>
</reference>
<sequence>MTAKRIPLSSNDLKRNNASMRANMNCHNSSKDMFTTEASTIKNQSVQHASCHRRLFPESYELVQFYPELHHRRACNRIFSVGTLQMCTLVFFGILLSMVARIQATSTATTPKYSQLLSTNGQMEEMSTGDAEDTFRPFIPKDPAAIARTVFTPTGQFRVFQTVDTDLRSTVNLARNSQANQIISPPHSTLSTAPIDKNTLQGNSTENIHENNKTQTLAKAKQISGNDIDNKLNTIPDSNGDLSTDLRSLEDLLVEYVQNFFEKGEYQPLPGLLVELQKNHTPSAESSLQQKSRHTRHTAPTGAKISLDMPRTLATGRVLFLTGLKKLLWPVFMGLQVLKSLLIAMFIPAIIGSFTKLLGKGLSQGSAPLFIRPMDPPQELDFRDNFGDGDKFVAGEDGLTDFMPSEDNKPYAYNQPEASQYSNQYTLNSVSPTSQLGPLSFTRLGMNERQHQLMQDSYAGALQSITSASFKNSNSISGGSSSLSAPMVNKPAAPANMNNFQQFQKVPASSLLLSNYDPFYSPLLSRLDSVFGQLKLNSDNEECREKVICLMYANPAKYAPYSNLVSAQLSRELNELRKPTSDNPDILRFFKYMRAAKDGQDGIDCEKTFDKCTEFKDFENPAMVSTYHDINKLVQARKMA</sequence>
<dbReference type="EnsemblMetazoa" id="SCAU002965-RA">
    <property type="protein sequence ID" value="SCAU002965-PA"/>
    <property type="gene ID" value="SCAU002965"/>
</dbReference>
<dbReference type="VEuPathDB" id="VectorBase:SCAU002965"/>
<gene>
    <name evidence="3" type="primary">106085874</name>
</gene>
<keyword evidence="2" id="KW-1133">Transmembrane helix</keyword>
<feature type="region of interest" description="Disordered" evidence="1">
    <location>
        <begin position="280"/>
        <end position="300"/>
    </location>
</feature>
<proteinExistence type="predicted"/>
<keyword evidence="2" id="KW-0812">Transmembrane</keyword>
<feature type="transmembrane region" description="Helical" evidence="2">
    <location>
        <begin position="78"/>
        <end position="100"/>
    </location>
</feature>
<dbReference type="KEGG" id="scac:106085874"/>
<evidence type="ECO:0000313" key="3">
    <source>
        <dbReference type="EnsemblMetazoa" id="SCAU002965-PA"/>
    </source>
</evidence>
<protein>
    <submittedName>
        <fullName evidence="3">Uncharacterized protein</fullName>
    </submittedName>
</protein>
<evidence type="ECO:0000256" key="2">
    <source>
        <dbReference type="SAM" id="Phobius"/>
    </source>
</evidence>
<dbReference type="OrthoDB" id="6334967at2759"/>
<feature type="compositionally biased region" description="Polar residues" evidence="1">
    <location>
        <begin position="280"/>
        <end position="290"/>
    </location>
</feature>
<evidence type="ECO:0000256" key="1">
    <source>
        <dbReference type="SAM" id="MobiDB-lite"/>
    </source>
</evidence>
<accession>A0A1I8NXQ3</accession>
<keyword evidence="4" id="KW-1185">Reference proteome</keyword>
<organism evidence="3 4">
    <name type="scientific">Stomoxys calcitrans</name>
    <name type="common">Stable fly</name>
    <name type="synonym">Conops calcitrans</name>
    <dbReference type="NCBI Taxonomy" id="35570"/>
    <lineage>
        <taxon>Eukaryota</taxon>
        <taxon>Metazoa</taxon>
        <taxon>Ecdysozoa</taxon>
        <taxon>Arthropoda</taxon>
        <taxon>Hexapoda</taxon>
        <taxon>Insecta</taxon>
        <taxon>Pterygota</taxon>
        <taxon>Neoptera</taxon>
        <taxon>Endopterygota</taxon>
        <taxon>Diptera</taxon>
        <taxon>Brachycera</taxon>
        <taxon>Muscomorpha</taxon>
        <taxon>Muscoidea</taxon>
        <taxon>Muscidae</taxon>
        <taxon>Stomoxys</taxon>
    </lineage>
</organism>